<dbReference type="SUPFAM" id="SSF57625">
    <property type="entry name" value="Invertebrate chitin-binding proteins"/>
    <property type="match status" value="1"/>
</dbReference>
<dbReference type="InterPro" id="IPR002557">
    <property type="entry name" value="Chitin-bd_dom"/>
</dbReference>
<feature type="region of interest" description="Disordered" evidence="1">
    <location>
        <begin position="321"/>
        <end position="352"/>
    </location>
</feature>
<dbReference type="Pfam" id="PF01607">
    <property type="entry name" value="CBM_14"/>
    <property type="match status" value="1"/>
</dbReference>
<feature type="compositionally biased region" description="Polar residues" evidence="1">
    <location>
        <begin position="391"/>
        <end position="403"/>
    </location>
</feature>
<organism evidence="3">
    <name type="scientific">Diabrotica virgifera virgifera</name>
    <name type="common">western corn rootworm</name>
    <dbReference type="NCBI Taxonomy" id="50390"/>
    <lineage>
        <taxon>Eukaryota</taxon>
        <taxon>Metazoa</taxon>
        <taxon>Ecdysozoa</taxon>
        <taxon>Arthropoda</taxon>
        <taxon>Hexapoda</taxon>
        <taxon>Insecta</taxon>
        <taxon>Pterygota</taxon>
        <taxon>Neoptera</taxon>
        <taxon>Endopterygota</taxon>
        <taxon>Coleoptera</taxon>
        <taxon>Polyphaga</taxon>
        <taxon>Cucujiformia</taxon>
        <taxon>Chrysomeloidea</taxon>
        <taxon>Chrysomelidae</taxon>
        <taxon>Galerucinae</taxon>
        <taxon>Diabroticina</taxon>
        <taxon>Diabroticites</taxon>
        <taxon>Diabrotica</taxon>
    </lineage>
</organism>
<feature type="compositionally biased region" description="Polar residues" evidence="1">
    <location>
        <begin position="240"/>
        <end position="258"/>
    </location>
</feature>
<dbReference type="GO" id="GO:0005576">
    <property type="term" value="C:extracellular region"/>
    <property type="evidence" value="ECO:0007669"/>
    <property type="project" value="InterPro"/>
</dbReference>
<accession>A0A6P7H6H2</accession>
<dbReference type="OrthoDB" id="8194050at2759"/>
<feature type="compositionally biased region" description="Polar residues" evidence="1">
    <location>
        <begin position="321"/>
        <end position="340"/>
    </location>
</feature>
<name>A0A6P7H6H2_DIAVI</name>
<protein>
    <submittedName>
        <fullName evidence="3">Location of vulva defective 1-like isoform X1</fullName>
    </submittedName>
</protein>
<feature type="region of interest" description="Disordered" evidence="1">
    <location>
        <begin position="365"/>
        <end position="403"/>
    </location>
</feature>
<evidence type="ECO:0000313" key="3">
    <source>
        <dbReference type="RefSeq" id="XP_028154162.1"/>
    </source>
</evidence>
<feature type="compositionally biased region" description="Basic residues" evidence="1">
    <location>
        <begin position="260"/>
        <end position="272"/>
    </location>
</feature>
<feature type="compositionally biased region" description="Basic and acidic residues" evidence="1">
    <location>
        <begin position="369"/>
        <end position="390"/>
    </location>
</feature>
<sequence length="1334" mass="150314">MFVHKPRVLRNMELCRAFKCGTAVLFYVVYFLRTVMYVNGVEHYFNDPEKQTSVNGPKSDDFLFFYQGVEGTPGVDFPVYSHIPRTTFSCKGLESGYYADLDTECQVFHICEEEKKISFLCPNGTIFQQTDLICEWWFKVNCSTSPYLYEESAENLREDTARRKFNRKVKLNSKEKSSTQFKENSFLDKTDENKYNDQYFINKRNNHVAPNQNVYRHNSDQIKQLRETKPIAQTSTTLKPTTITRNNYETNSPKQPKPTNHARNRISHQKTRRFNENELGNYENSDYDKFIYSTTTTTFATPTENYFDNVRKTQRGYHVQFSQSSSEVKDVTPNQASGINQGPEYNKEEASTTDNYQLEFHSHVRNTHKSGDNRINNKSDTKNSVERKVTENFTSDETQTPQETASFVKTSFNSIHDSSSFNPFPNHRTTYSDLKTLPYISTKVYSTISSVTPQYITTQPINNGKPFLGSRVGLKIKSTKDSLFINPQVITNTTKIDKSLDADDVFRVHVVAAAEKNVTNSSLVTPKVIEKILFGKIKPIEESTMSLLRDATEKTTEQILATGLVSSTTDSPIITAKSNSKEKTDIPKKLVKTTFLTTKPFLIRLEESLAPQLSTTRSTTIRSTTTRAPTTRFVTKTTTTTRTTTTTTRKPRTPDFAVVYGTYSSTTPSTISSIPSNSVQIKFNKTVDKVAVHLGKSFGSPAAKPLSIVKNIDLIKTEKIQSSTVKPRTASSNGEILVQHSSNSLIQSLYDSDKIKNSNKFYVTKSQRVSSTTARSIDLDDNRIYNLTIRSTTQQPRGFQRFINEASTVPTIYDNTAKPHSYLDYKISTASPFKSISSSEPTQPTPFFSSTPTPIDENVDNMIDVLTAITKEKAMISGGPRPGLVVPPSVGPQTLHTLSVYFANALDEVIAKKVKESGKYPDKFMMENKDKLTTLLTQMTVHGYNQLFNQKQIKNVSLSDKPLSTDSKNETEKQDFKLENPQIRQLARNFTLALSAYLNDPDMFRRDLENLRPTEPPSDIDVETTTEFSGIDEELLNYSDDDTKTSYPPVFTTSQSPSPTWGFIIAAKSPNSIDVDNVIGSDLNTADTQSFVPGLNDINSNSNKKQVEILKELPDDHWTTSTSATDLWKSTFSIDPSLLNEEFDPSAPYPFLFDSSTETVETELTTVESLPAIGQSVEVNYELKSLPNFSINSSEVSGILIDFMNNSSDDSHNKLHRILRKLNTTENEFLLKMKEIEGNPVTRRLILLLISECGKNATEDIKKHNEGRVDSLESLEEDTVVPSQINEEVSDQKQDSISSLLGGAERYSKKEDDQDTRALQLLNTLYSIASKLGK</sequence>
<feature type="region of interest" description="Disordered" evidence="1">
    <location>
        <begin position="240"/>
        <end position="280"/>
    </location>
</feature>
<feature type="domain" description="Chitin-binding type-2" evidence="2">
    <location>
        <begin position="87"/>
        <end position="144"/>
    </location>
</feature>
<dbReference type="FunCoup" id="A0A6P7H6H2">
    <property type="interactions" value="1"/>
</dbReference>
<dbReference type="GO" id="GO:0008061">
    <property type="term" value="F:chitin binding"/>
    <property type="evidence" value="ECO:0007669"/>
    <property type="project" value="InterPro"/>
</dbReference>
<dbReference type="PANTHER" id="PTHR22933:SF42">
    <property type="entry name" value="FI18455P1-RELATED"/>
    <property type="match status" value="1"/>
</dbReference>
<reference evidence="3" key="1">
    <citation type="submission" date="2025-08" db="UniProtKB">
        <authorList>
            <consortium name="RefSeq"/>
        </authorList>
    </citation>
    <scope>IDENTIFICATION</scope>
    <source>
        <tissue evidence="3">Whole insect</tissue>
    </source>
</reference>
<feature type="region of interest" description="Disordered" evidence="1">
    <location>
        <begin position="1287"/>
        <end position="1314"/>
    </location>
</feature>
<proteinExistence type="predicted"/>
<evidence type="ECO:0000256" key="1">
    <source>
        <dbReference type="SAM" id="MobiDB-lite"/>
    </source>
</evidence>
<dbReference type="InterPro" id="IPR052976">
    <property type="entry name" value="Scoloptoxin-like"/>
</dbReference>
<evidence type="ECO:0000259" key="2">
    <source>
        <dbReference type="PROSITE" id="PS50940"/>
    </source>
</evidence>
<dbReference type="SMART" id="SM00494">
    <property type="entry name" value="ChtBD2"/>
    <property type="match status" value="1"/>
</dbReference>
<dbReference type="Gene3D" id="2.170.140.10">
    <property type="entry name" value="Chitin binding domain"/>
    <property type="match status" value="1"/>
</dbReference>
<dbReference type="PROSITE" id="PS50940">
    <property type="entry name" value="CHIT_BIND_II"/>
    <property type="match status" value="1"/>
</dbReference>
<dbReference type="InterPro" id="IPR036508">
    <property type="entry name" value="Chitin-bd_dom_sf"/>
</dbReference>
<dbReference type="RefSeq" id="XP_028154162.1">
    <property type="nucleotide sequence ID" value="XM_028298361.1"/>
</dbReference>
<dbReference type="KEGG" id="dvv:114347656"/>
<dbReference type="InParanoid" id="A0A6P7H6H2"/>
<gene>
    <name evidence="3" type="primary">LOC114347656</name>
</gene>
<feature type="region of interest" description="Disordered" evidence="1">
    <location>
        <begin position="834"/>
        <end position="853"/>
    </location>
</feature>
<dbReference type="PANTHER" id="PTHR22933">
    <property type="entry name" value="FI18007P1-RELATED"/>
    <property type="match status" value="1"/>
</dbReference>
<feature type="compositionally biased region" description="Low complexity" evidence="1">
    <location>
        <begin position="837"/>
        <end position="853"/>
    </location>
</feature>